<accession>A0A7J3X5H6</accession>
<dbReference type="InterPro" id="IPR050407">
    <property type="entry name" value="Geranylgeranyl_reductase"/>
</dbReference>
<dbReference type="InterPro" id="IPR003953">
    <property type="entry name" value="FAD-dep_OxRdtase_2_FAD-bd"/>
</dbReference>
<dbReference type="PANTHER" id="PTHR42685">
    <property type="entry name" value="GERANYLGERANYL DIPHOSPHATE REDUCTASE"/>
    <property type="match status" value="1"/>
</dbReference>
<dbReference type="SUPFAM" id="SSF51905">
    <property type="entry name" value="FAD/NAD(P)-binding domain"/>
    <property type="match status" value="1"/>
</dbReference>
<evidence type="ECO:0000313" key="5">
    <source>
        <dbReference type="EMBL" id="HHP04295.1"/>
    </source>
</evidence>
<dbReference type="NCBIfam" id="TIGR02032">
    <property type="entry name" value="GG-red-SF"/>
    <property type="match status" value="1"/>
</dbReference>
<name>A0A7J3X5H6_THEPE</name>
<gene>
    <name evidence="5" type="ORF">ENM88_00920</name>
</gene>
<sequence length="427" mass="46369">MEFDLVVAGGGPAGAATALAAASKGLSVLVLEKAGKGRDKFCGGGVTVLARKHLAELGAKEVEEAFDLWCEGHVLVLPGERVLVDAVRGLSYAMVRRRVFDAKLLEIAEAAGARVVEGARVEQVGVGPDGVSVVDSKGGRYTGRYLVVATGAGDKLPERVGFPSWRASDLGHCWGAEAPYDSESQVAAWRSSYGFTPIFLMFGFVTYGYFWVFPKKGHMNVGMGTTLTESMKLRAKHSEAYRAGLELARKLRVLDRVEPFKVEKSALIPGRPRGWSKDRPRGTTWSAEKRALLVGDAAGFVHPLTGEGLSGALGSGRLAAEAVKQALDAGDPSRLAAYEEAWWREFGRDMFEYGLRLARLLYSSPTVQRLGLLALMADEKAVKLLSRLLYRADARCSEELYNYVVKRLPLLLLKAPLAGEKRSYSEL</sequence>
<dbReference type="InterPro" id="IPR036188">
    <property type="entry name" value="FAD/NAD-bd_sf"/>
</dbReference>
<keyword evidence="1" id="KW-0285">Flavoprotein</keyword>
<evidence type="ECO:0000259" key="4">
    <source>
        <dbReference type="Pfam" id="PF00890"/>
    </source>
</evidence>
<dbReference type="EMBL" id="DRZM01000031">
    <property type="protein sequence ID" value="HHP04295.1"/>
    <property type="molecule type" value="Genomic_DNA"/>
</dbReference>
<feature type="transmembrane region" description="Helical" evidence="3">
    <location>
        <begin position="193"/>
        <end position="213"/>
    </location>
</feature>
<feature type="domain" description="FAD-dependent oxidoreductase 2 FAD-binding" evidence="4">
    <location>
        <begin position="4"/>
        <end position="67"/>
    </location>
</feature>
<evidence type="ECO:0000256" key="3">
    <source>
        <dbReference type="SAM" id="Phobius"/>
    </source>
</evidence>
<dbReference type="InterPro" id="IPR011777">
    <property type="entry name" value="Geranylgeranyl_Rdtase_fam"/>
</dbReference>
<evidence type="ECO:0000256" key="1">
    <source>
        <dbReference type="ARBA" id="ARBA00022630"/>
    </source>
</evidence>
<dbReference type="GO" id="GO:0016628">
    <property type="term" value="F:oxidoreductase activity, acting on the CH-CH group of donors, NAD or NADP as acceptor"/>
    <property type="evidence" value="ECO:0007669"/>
    <property type="project" value="InterPro"/>
</dbReference>
<dbReference type="PRINTS" id="PR00420">
    <property type="entry name" value="RNGMNOXGNASE"/>
</dbReference>
<protein>
    <submittedName>
        <fullName evidence="5">Geranylgeranyl reductase family protein</fullName>
    </submittedName>
</protein>
<evidence type="ECO:0000256" key="2">
    <source>
        <dbReference type="ARBA" id="ARBA00023002"/>
    </source>
</evidence>
<keyword evidence="3" id="KW-0812">Transmembrane</keyword>
<keyword evidence="2" id="KW-0560">Oxidoreductase</keyword>
<keyword evidence="3" id="KW-0472">Membrane</keyword>
<dbReference type="Pfam" id="PF00890">
    <property type="entry name" value="FAD_binding_2"/>
    <property type="match status" value="1"/>
</dbReference>
<organism evidence="5">
    <name type="scientific">Thermofilum pendens</name>
    <dbReference type="NCBI Taxonomy" id="2269"/>
    <lineage>
        <taxon>Archaea</taxon>
        <taxon>Thermoproteota</taxon>
        <taxon>Thermoprotei</taxon>
        <taxon>Thermofilales</taxon>
        <taxon>Thermofilaceae</taxon>
        <taxon>Thermofilum</taxon>
    </lineage>
</organism>
<reference evidence="5" key="1">
    <citation type="journal article" date="2020" name="mSystems">
        <title>Genome- and Community-Level Interaction Insights into Carbon Utilization and Element Cycling Functions of Hydrothermarchaeota in Hydrothermal Sediment.</title>
        <authorList>
            <person name="Zhou Z."/>
            <person name="Liu Y."/>
            <person name="Xu W."/>
            <person name="Pan J."/>
            <person name="Luo Z.H."/>
            <person name="Li M."/>
        </authorList>
    </citation>
    <scope>NUCLEOTIDE SEQUENCE [LARGE SCALE GENOMIC DNA]</scope>
    <source>
        <strain evidence="5">SpSt-1125</strain>
    </source>
</reference>
<proteinExistence type="predicted"/>
<comment type="caution">
    <text evidence="5">The sequence shown here is derived from an EMBL/GenBank/DDBJ whole genome shotgun (WGS) entry which is preliminary data.</text>
</comment>
<dbReference type="PANTHER" id="PTHR42685:SF22">
    <property type="entry name" value="CONDITIONED MEDIUM FACTOR RECEPTOR 1"/>
    <property type="match status" value="1"/>
</dbReference>
<dbReference type="AlphaFoldDB" id="A0A7J3X5H6"/>
<keyword evidence="3" id="KW-1133">Transmembrane helix</keyword>
<dbReference type="Gene3D" id="3.50.50.60">
    <property type="entry name" value="FAD/NAD(P)-binding domain"/>
    <property type="match status" value="1"/>
</dbReference>